<dbReference type="STRING" id="579105.SAMN04488096_102119"/>
<organism evidence="2 3">
    <name type="scientific">Mesonia phycicola</name>
    <dbReference type="NCBI Taxonomy" id="579105"/>
    <lineage>
        <taxon>Bacteria</taxon>
        <taxon>Pseudomonadati</taxon>
        <taxon>Bacteroidota</taxon>
        <taxon>Flavobacteriia</taxon>
        <taxon>Flavobacteriales</taxon>
        <taxon>Flavobacteriaceae</taxon>
        <taxon>Mesonia</taxon>
    </lineage>
</organism>
<dbReference type="OrthoDB" id="1145220at2"/>
<proteinExistence type="predicted"/>
<name>A0A1M6BLW0_9FLAO</name>
<gene>
    <name evidence="2" type="ORF">SAMN04488096_102119</name>
</gene>
<evidence type="ECO:0000313" key="3">
    <source>
        <dbReference type="Proteomes" id="UP000184225"/>
    </source>
</evidence>
<dbReference type="InterPro" id="IPR011992">
    <property type="entry name" value="EF-hand-dom_pair"/>
</dbReference>
<dbReference type="PROSITE" id="PS00018">
    <property type="entry name" value="EF_HAND_1"/>
    <property type="match status" value="1"/>
</dbReference>
<dbReference type="Gene3D" id="1.10.238.10">
    <property type="entry name" value="EF-hand"/>
    <property type="match status" value="2"/>
</dbReference>
<dbReference type="Proteomes" id="UP000184225">
    <property type="component" value="Unassembled WGS sequence"/>
</dbReference>
<dbReference type="AlphaFoldDB" id="A0A1M6BLW0"/>
<dbReference type="Pfam" id="PF13202">
    <property type="entry name" value="EF-hand_5"/>
    <property type="match status" value="3"/>
</dbReference>
<dbReference type="InterPro" id="IPR018247">
    <property type="entry name" value="EF_Hand_1_Ca_BS"/>
</dbReference>
<dbReference type="SUPFAM" id="SSF47473">
    <property type="entry name" value="EF-hand"/>
    <property type="match status" value="1"/>
</dbReference>
<keyword evidence="3" id="KW-1185">Reference proteome</keyword>
<evidence type="ECO:0000313" key="2">
    <source>
        <dbReference type="EMBL" id="SHI49702.1"/>
    </source>
</evidence>
<dbReference type="SMART" id="SM00054">
    <property type="entry name" value="EFh"/>
    <property type="match status" value="3"/>
</dbReference>
<dbReference type="RefSeq" id="WP_073148238.1">
    <property type="nucleotide sequence ID" value="NZ_FQYY01000002.1"/>
</dbReference>
<feature type="domain" description="EF-hand" evidence="1">
    <location>
        <begin position="52"/>
        <end position="87"/>
    </location>
</feature>
<protein>
    <submittedName>
        <fullName evidence="2">EF hand</fullName>
    </submittedName>
</protein>
<feature type="domain" description="EF-hand" evidence="1">
    <location>
        <begin position="125"/>
        <end position="159"/>
    </location>
</feature>
<accession>A0A1M6BLW0</accession>
<reference evidence="2 3" key="1">
    <citation type="submission" date="2016-11" db="EMBL/GenBank/DDBJ databases">
        <authorList>
            <person name="Jaros S."/>
            <person name="Januszkiewicz K."/>
            <person name="Wedrychowicz H."/>
        </authorList>
    </citation>
    <scope>NUCLEOTIDE SEQUENCE [LARGE SCALE GENOMIC DNA]</scope>
    <source>
        <strain evidence="2 3">DSM 21425</strain>
    </source>
</reference>
<dbReference type="GO" id="GO:0005509">
    <property type="term" value="F:calcium ion binding"/>
    <property type="evidence" value="ECO:0007669"/>
    <property type="project" value="InterPro"/>
</dbReference>
<dbReference type="PROSITE" id="PS50222">
    <property type="entry name" value="EF_HAND_2"/>
    <property type="match status" value="2"/>
</dbReference>
<evidence type="ECO:0000259" key="1">
    <source>
        <dbReference type="PROSITE" id="PS50222"/>
    </source>
</evidence>
<sequence>MKKSILMLGAVLALGVTANAQKMERKGKISADKIIERFDENGDNQLSKDELGDNERLTENFDKIDTNSDSYLSEEELNAMIAERPKMNGDRKKLVKMKASATEKRAKIAELDTDSDKLISKAEAAENTKLSENFDTLDTDKDGFLSKSELKAAKKLLKK</sequence>
<dbReference type="InterPro" id="IPR002048">
    <property type="entry name" value="EF_hand_dom"/>
</dbReference>
<dbReference type="EMBL" id="FQYY01000002">
    <property type="protein sequence ID" value="SHI49702.1"/>
    <property type="molecule type" value="Genomic_DNA"/>
</dbReference>